<organism evidence="4">
    <name type="scientific">Candidatus Heimdallarchaeum aukensis</name>
    <dbReference type="NCBI Taxonomy" id="2876573"/>
    <lineage>
        <taxon>Archaea</taxon>
        <taxon>Promethearchaeati</taxon>
        <taxon>Candidatus Heimdallarchaeota</taxon>
        <taxon>Candidatus Heimdallarchaeia (ex Rinke et al. 2021) (nom. nud.)</taxon>
        <taxon>Candidatus Heimdallarchaeales</taxon>
        <taxon>Candidatus Heimdallarchaeaceae</taxon>
        <taxon>Candidatus Heimdallarchaeum</taxon>
    </lineage>
</organism>
<dbReference type="GO" id="GO:0005737">
    <property type="term" value="C:cytoplasm"/>
    <property type="evidence" value="ECO:0007669"/>
    <property type="project" value="TreeGrafter"/>
</dbReference>
<dbReference type="SUPFAM" id="SSF52972">
    <property type="entry name" value="ITPase-like"/>
    <property type="match status" value="1"/>
</dbReference>
<name>A0A9Y1BIG4_9ARCH</name>
<evidence type="ECO:0000256" key="2">
    <source>
        <dbReference type="ARBA" id="ARBA00022801"/>
    </source>
</evidence>
<dbReference type="NCBIfam" id="NF011396">
    <property type="entry name" value="PRK14821.1"/>
    <property type="match status" value="1"/>
</dbReference>
<dbReference type="EC" id="3.6.1.66" evidence="4"/>
<protein>
    <submittedName>
        <fullName evidence="4">XTP/dITP diphosphatase</fullName>
        <ecNumber evidence="4">3.6.1.66</ecNumber>
    </submittedName>
</protein>
<dbReference type="PANTHER" id="PTHR11067:SF9">
    <property type="entry name" value="INOSINE TRIPHOSPHATE PYROPHOSPHATASE"/>
    <property type="match status" value="1"/>
</dbReference>
<dbReference type="EMBL" id="CP084166">
    <property type="protein sequence ID" value="UJG39684.1"/>
    <property type="molecule type" value="Genomic_DNA"/>
</dbReference>
<evidence type="ECO:0000256" key="1">
    <source>
        <dbReference type="ARBA" id="ARBA00008023"/>
    </source>
</evidence>
<dbReference type="GO" id="GO:0009143">
    <property type="term" value="P:nucleoside triphosphate catabolic process"/>
    <property type="evidence" value="ECO:0007669"/>
    <property type="project" value="InterPro"/>
</dbReference>
<dbReference type="CDD" id="cd00515">
    <property type="entry name" value="HAM1"/>
    <property type="match status" value="1"/>
</dbReference>
<reference evidence="4" key="1">
    <citation type="journal article" date="2022" name="Nat. Microbiol.">
        <title>Unique mobile elements and scalable gene flow at the prokaryote-eukaryote boundary revealed by circularized Asgard archaea genomes.</title>
        <authorList>
            <person name="Wu F."/>
            <person name="Speth D.R."/>
            <person name="Philosof A."/>
            <person name="Cremiere A."/>
            <person name="Narayanan A."/>
            <person name="Barco R.A."/>
            <person name="Connon S.A."/>
            <person name="Amend J.P."/>
            <person name="Antoshechkin I.A."/>
            <person name="Orphan V.J."/>
        </authorList>
    </citation>
    <scope>NUCLEOTIDE SEQUENCE</scope>
    <source>
        <strain evidence="4">PM71</strain>
    </source>
</reference>
<sequence length="193" mass="22255">MHNILFITHNKHKFEEAYEKAKLFNINLQWINVEYEEIQDDSLEEIARSSCLKILELRPDLKDKSFFIEDAGLFIDYLKGFPGPYSSYVFRTIGNHGILKLLYDVPDNKRSAFFKSVIAYYNAGQIELFSGIAQGKIIKELRGTQGFGFDPIFMPVGSNKTFAQMNKESKNLKGHRGKSLQELFTSLSNRLRL</sequence>
<dbReference type="NCBIfam" id="TIGR00042">
    <property type="entry name" value="RdgB/HAM1 family non-canonical purine NTP pyrophosphatase"/>
    <property type="match status" value="1"/>
</dbReference>
<gene>
    <name evidence="4" type="ORF">K9W45_07385</name>
</gene>
<dbReference type="Gene3D" id="3.90.950.10">
    <property type="match status" value="1"/>
</dbReference>
<proteinExistence type="inferred from homology"/>
<comment type="similarity">
    <text evidence="1 3">Belongs to the HAM1 NTPase family.</text>
</comment>
<evidence type="ECO:0000256" key="3">
    <source>
        <dbReference type="RuleBase" id="RU003781"/>
    </source>
</evidence>
<evidence type="ECO:0000313" key="4">
    <source>
        <dbReference type="EMBL" id="UJG39684.1"/>
    </source>
</evidence>
<dbReference type="AlphaFoldDB" id="A0A9Y1BIG4"/>
<dbReference type="PANTHER" id="PTHR11067">
    <property type="entry name" value="INOSINE TRIPHOSPHATE PYROPHOSPHATASE/HAM1 PROTEIN"/>
    <property type="match status" value="1"/>
</dbReference>
<dbReference type="Pfam" id="PF01725">
    <property type="entry name" value="Ham1p_like"/>
    <property type="match status" value="1"/>
</dbReference>
<keyword evidence="2 3" id="KW-0378">Hydrolase</keyword>
<dbReference type="GO" id="GO:0036220">
    <property type="term" value="F:ITP diphosphatase activity"/>
    <property type="evidence" value="ECO:0007669"/>
    <property type="project" value="UniProtKB-EC"/>
</dbReference>
<dbReference type="InterPro" id="IPR002637">
    <property type="entry name" value="RdgB/HAM1"/>
</dbReference>
<dbReference type="Proteomes" id="UP001201020">
    <property type="component" value="Chromosome"/>
</dbReference>
<dbReference type="InterPro" id="IPR029001">
    <property type="entry name" value="ITPase-like_fam"/>
</dbReference>
<accession>A0A9Y1BIG4</accession>